<name>A0A291IHD7_9GAMM</name>
<evidence type="ECO:0000313" key="2">
    <source>
        <dbReference type="Proteomes" id="UP000077734"/>
    </source>
</evidence>
<dbReference type="AlphaFoldDB" id="A0A291IHD7"/>
<accession>A0A291IHD7</accession>
<gene>
    <name evidence="1" type="ORF">A1356_17225</name>
</gene>
<proteinExistence type="predicted"/>
<sequence length="78" mass="9067">MKTDAEIIGAGFQALFSSLGMVDAERFIMLIKREQFDYTQWQTQLWKNETAESLSEKAQKEWELNLRGEHDENDQPGS</sequence>
<dbReference type="KEGG" id="mko:MKLM6_1472"/>
<comment type="caution">
    <text evidence="1">The sequence shown here is derived from an EMBL/GenBank/DDBJ whole genome shotgun (WGS) entry which is preliminary data.</text>
</comment>
<dbReference type="EMBL" id="LUUL01000098">
    <property type="protein sequence ID" value="OAI23718.1"/>
    <property type="molecule type" value="Genomic_DNA"/>
</dbReference>
<dbReference type="RefSeq" id="WP_064028804.1">
    <property type="nucleotide sequence ID" value="NZ_CP023669.1"/>
</dbReference>
<dbReference type="Proteomes" id="UP000077734">
    <property type="component" value="Unassembled WGS sequence"/>
</dbReference>
<keyword evidence="2" id="KW-1185">Reference proteome</keyword>
<evidence type="ECO:0000313" key="1">
    <source>
        <dbReference type="EMBL" id="OAI23718.1"/>
    </source>
</evidence>
<protein>
    <submittedName>
        <fullName evidence="1">Uncharacterized protein</fullName>
    </submittedName>
</protein>
<organism evidence="1 2">
    <name type="scientific">Methylomonas koyamae</name>
    <dbReference type="NCBI Taxonomy" id="702114"/>
    <lineage>
        <taxon>Bacteria</taxon>
        <taxon>Pseudomonadati</taxon>
        <taxon>Pseudomonadota</taxon>
        <taxon>Gammaproteobacteria</taxon>
        <taxon>Methylococcales</taxon>
        <taxon>Methylococcaceae</taxon>
        <taxon>Methylomonas</taxon>
    </lineage>
</organism>
<reference evidence="1 2" key="1">
    <citation type="submission" date="2016-03" db="EMBL/GenBank/DDBJ databases">
        <authorList>
            <person name="Heylen K."/>
            <person name="De Vos P."/>
            <person name="Vekeman B."/>
        </authorList>
    </citation>
    <scope>NUCLEOTIDE SEQUENCE [LARGE SCALE GENOMIC DNA]</scope>
    <source>
        <strain evidence="1 2">R-49807</strain>
    </source>
</reference>